<reference evidence="1" key="1">
    <citation type="submission" date="2021-08" db="EMBL/GenBank/DDBJ databases">
        <title>Novel anaerobic bacterium isolated from sea squirt in East Sea, Republic of Korea.</title>
        <authorList>
            <person name="Nguyen T.H."/>
            <person name="Li Z."/>
            <person name="Lee Y.-J."/>
            <person name="Ko J."/>
            <person name="Kim S.-G."/>
        </authorList>
    </citation>
    <scope>NUCLEOTIDE SEQUENCE</scope>
    <source>
        <strain evidence="1">KCTC 25031</strain>
    </source>
</reference>
<evidence type="ECO:0000313" key="1">
    <source>
        <dbReference type="EMBL" id="QZE13458.1"/>
    </source>
</evidence>
<organism evidence="1 2">
    <name type="scientific">Halosquirtibacter laminarini</name>
    <dbReference type="NCBI Taxonomy" id="3374600"/>
    <lineage>
        <taxon>Bacteria</taxon>
        <taxon>Pseudomonadati</taxon>
        <taxon>Bacteroidota</taxon>
        <taxon>Bacteroidia</taxon>
        <taxon>Marinilabiliales</taxon>
        <taxon>Prolixibacteraceae</taxon>
        <taxon>Halosquirtibacter</taxon>
    </lineage>
</organism>
<sequence>MAFRELAEFVDLLDQEGELIRVKEYVTPDMEITEIVDRFSKSKGGGKALLFENNGTDFPILINAMGSTKRMSMALGCFTLDQVGERIDKVFSELTSPKLSWIDKFKMIPTLKNVSSWMPKRSNSRGRCQENIFKGDDVDLTTLPVLRCWPADGGPFITLPCVVTEDPDTNIRNVGMYRMQVLDKNTTGMHWHKHKTGARHYNRHKELGTKMPVSVVLGGDPSLMFSATAPLPDNIDEYLLAGFLRDESVNLVKCITNDLYVPADADIIIEGFVDPQEELVWEGPFGDHTGFYSLADWYPKFHVTCITYKDRAIYPATIVGIPPMEDAYIQRASERIFLAPMKLVMVPEILDMDLPPAGVAHNITLAQINKTFSGQAHKVAYSMWGAGQMMFNKVMVITDESAPNVHSYRRMARIISQKVEVSRDIFFSRGPMDVLDHSSNAFAYGSKMGVDATEKLDEELQGFDHCVALDKKGTFVQPTSMPEYIVKVNGSLIEQEISVIIISIDKRSNMDLNDLKQYILNEKSFALAKFIVIVDRGVCIDDYDFVSWYCSGNIDPIRDCSIHEPMVPNAPSRMIIDGTRKTSLHDNFKRLWPNPVVSDDEMIEQIDMRWESLELGPFVSSPSRKYKSLMRGSGAVAEDI</sequence>
<name>A0AC61ND48_9BACT</name>
<evidence type="ECO:0000313" key="2">
    <source>
        <dbReference type="Proteomes" id="UP000826212"/>
    </source>
</evidence>
<protein>
    <submittedName>
        <fullName evidence="1">Menaquinone biosynthesis decarboxylase</fullName>
    </submittedName>
</protein>
<accession>A0AC61ND48</accession>
<gene>
    <name evidence="1" type="ORF">K4L44_12820</name>
</gene>
<dbReference type="EMBL" id="CP081303">
    <property type="protein sequence ID" value="QZE13458.1"/>
    <property type="molecule type" value="Genomic_DNA"/>
</dbReference>
<keyword evidence="2" id="KW-1185">Reference proteome</keyword>
<dbReference type="Proteomes" id="UP000826212">
    <property type="component" value="Chromosome"/>
</dbReference>
<proteinExistence type="predicted"/>